<feature type="compositionally biased region" description="Basic and acidic residues" evidence="2">
    <location>
        <begin position="1"/>
        <end position="13"/>
    </location>
</feature>
<feature type="region of interest" description="Disordered" evidence="2">
    <location>
        <begin position="1"/>
        <end position="42"/>
    </location>
</feature>
<accession>A0A1Y2FGW5</accession>
<dbReference type="Proteomes" id="UP000193685">
    <property type="component" value="Unassembled WGS sequence"/>
</dbReference>
<dbReference type="AlphaFoldDB" id="A0A1Y2FGW5"/>
<keyword evidence="1" id="KW-0175">Coiled coil</keyword>
<feature type="compositionally biased region" description="Low complexity" evidence="2">
    <location>
        <begin position="17"/>
        <end position="30"/>
    </location>
</feature>
<protein>
    <submittedName>
        <fullName evidence="3">Uncharacterized protein</fullName>
    </submittedName>
</protein>
<gene>
    <name evidence="3" type="ORF">BCR37DRAFT_387032</name>
</gene>
<evidence type="ECO:0000313" key="4">
    <source>
        <dbReference type="Proteomes" id="UP000193685"/>
    </source>
</evidence>
<evidence type="ECO:0000256" key="1">
    <source>
        <dbReference type="SAM" id="Coils"/>
    </source>
</evidence>
<feature type="coiled-coil region" evidence="1">
    <location>
        <begin position="75"/>
        <end position="102"/>
    </location>
</feature>
<dbReference type="RefSeq" id="XP_040725753.1">
    <property type="nucleotide sequence ID" value="XM_040870503.1"/>
</dbReference>
<name>A0A1Y2FGW5_PROLT</name>
<keyword evidence="4" id="KW-1185">Reference proteome</keyword>
<evidence type="ECO:0000313" key="3">
    <source>
        <dbReference type="EMBL" id="ORY83172.1"/>
    </source>
</evidence>
<evidence type="ECO:0000256" key="2">
    <source>
        <dbReference type="SAM" id="MobiDB-lite"/>
    </source>
</evidence>
<sequence length="320" mass="35324">MSKSYDLRGKGKEPILPVASRSRPPSAVAATSGNNPPPATPVNMGPSTATFNPLFSTPTSIGPPMSKFPSPVSLSQQLREMQEEVEAEVRRLRKNNTMLSKRVDVLAVTKASKDDILEEVLDTEAKVEELGKTVVTGVELNKWVEYTKASHAVITERLDKMTLSPCPLRLRRRRLTRLSEAQPAWVKKMEEGHAAPVQQLKPPKLVSLGPKRPGALTSMVMIYLDNWGHASTMMAINAALTESKSAAGQQFHLRNIRKGVPATPQAWCDLITEQFAASRPVALATLLQARMFDPAKDDVQEWIAELQSICQEAEQEHEFP</sequence>
<organism evidence="3 4">
    <name type="scientific">Protomyces lactucae-debilis</name>
    <dbReference type="NCBI Taxonomy" id="2754530"/>
    <lineage>
        <taxon>Eukaryota</taxon>
        <taxon>Fungi</taxon>
        <taxon>Dikarya</taxon>
        <taxon>Ascomycota</taxon>
        <taxon>Taphrinomycotina</taxon>
        <taxon>Taphrinomycetes</taxon>
        <taxon>Taphrinales</taxon>
        <taxon>Protomycetaceae</taxon>
        <taxon>Protomyces</taxon>
    </lineage>
</organism>
<dbReference type="EMBL" id="MCFI01000008">
    <property type="protein sequence ID" value="ORY83172.1"/>
    <property type="molecule type" value="Genomic_DNA"/>
</dbReference>
<reference evidence="3 4" key="1">
    <citation type="submission" date="2016-07" db="EMBL/GenBank/DDBJ databases">
        <title>Pervasive Adenine N6-methylation of Active Genes in Fungi.</title>
        <authorList>
            <consortium name="DOE Joint Genome Institute"/>
            <person name="Mondo S.J."/>
            <person name="Dannebaum R.O."/>
            <person name="Kuo R.C."/>
            <person name="Labutti K."/>
            <person name="Haridas S."/>
            <person name="Kuo A."/>
            <person name="Salamov A."/>
            <person name="Ahrendt S.R."/>
            <person name="Lipzen A."/>
            <person name="Sullivan W."/>
            <person name="Andreopoulos W.B."/>
            <person name="Clum A."/>
            <person name="Lindquist E."/>
            <person name="Daum C."/>
            <person name="Ramamoorthy G.K."/>
            <person name="Gryganskyi A."/>
            <person name="Culley D."/>
            <person name="Magnuson J.K."/>
            <person name="James T.Y."/>
            <person name="O'Malley M.A."/>
            <person name="Stajich J.E."/>
            <person name="Spatafora J.W."/>
            <person name="Visel A."/>
            <person name="Grigoriev I.V."/>
        </authorList>
    </citation>
    <scope>NUCLEOTIDE SEQUENCE [LARGE SCALE GENOMIC DNA]</scope>
    <source>
        <strain evidence="3 4">12-1054</strain>
    </source>
</reference>
<dbReference type="GeneID" id="63787102"/>
<comment type="caution">
    <text evidence="3">The sequence shown here is derived from an EMBL/GenBank/DDBJ whole genome shotgun (WGS) entry which is preliminary data.</text>
</comment>
<proteinExistence type="predicted"/>